<dbReference type="InterPro" id="IPR018711">
    <property type="entry name" value="NAGPA"/>
</dbReference>
<dbReference type="EMBL" id="VSSQ01008957">
    <property type="protein sequence ID" value="MPM40322.1"/>
    <property type="molecule type" value="Genomic_DNA"/>
</dbReference>
<comment type="caution">
    <text evidence="2">The sequence shown here is derived from an EMBL/GenBank/DDBJ whole genome shotgun (WGS) entry which is preliminary data.</text>
</comment>
<accession>A0A644ZHE5</accession>
<sequence length="290" mass="31841">MLLYTVGSIPDLKAFQARVSTGLCSERLMDRFSYTGVKTEPNGGYRSENVSIVISSGEMGDSRYHLADICVQDLACLVTAFSQGEFGGSAATVRQMFDSVDGGLVAMNGDYYTQHYYGPVVRNGEVYVDHVTRDWDLAVLLNNGELRTYDYRQLTKEALASMGVYQTWVFGPSLLDEEGHAKTKFRSAVQTENPRSVLGYYEPGHYAFLVVDGRTKESKGLTMQDLSQLCEELGFARAYNLDGGRSSVLIGVNGFINEPYRGGRTSSDIVAIRELPAIEPTPDPSPTAGD</sequence>
<dbReference type="AlphaFoldDB" id="A0A644ZHE5"/>
<dbReference type="Pfam" id="PF09992">
    <property type="entry name" value="NAGPA"/>
    <property type="match status" value="1"/>
</dbReference>
<proteinExistence type="predicted"/>
<protein>
    <recommendedName>
        <fullName evidence="1">Phosphodiester glycosidase domain-containing protein</fullName>
    </recommendedName>
</protein>
<evidence type="ECO:0000313" key="2">
    <source>
        <dbReference type="EMBL" id="MPM40322.1"/>
    </source>
</evidence>
<dbReference type="PANTHER" id="PTHR40446">
    <property type="entry name" value="N-ACETYLGLUCOSAMINE-1-PHOSPHODIESTER ALPHA-N-ACETYLGLUCOSAMINIDASE"/>
    <property type="match status" value="1"/>
</dbReference>
<name>A0A644ZHE5_9ZZZZ</name>
<reference evidence="2" key="1">
    <citation type="submission" date="2019-08" db="EMBL/GenBank/DDBJ databases">
        <authorList>
            <person name="Kucharzyk K."/>
            <person name="Murdoch R.W."/>
            <person name="Higgins S."/>
            <person name="Loffler F."/>
        </authorList>
    </citation>
    <scope>NUCLEOTIDE SEQUENCE</scope>
</reference>
<dbReference type="PANTHER" id="PTHR40446:SF2">
    <property type="entry name" value="N-ACETYLGLUCOSAMINE-1-PHOSPHODIESTER ALPHA-N-ACETYLGLUCOSAMINIDASE"/>
    <property type="match status" value="1"/>
</dbReference>
<gene>
    <name evidence="2" type="ORF">SDC9_86962</name>
</gene>
<feature type="domain" description="Phosphodiester glycosidase" evidence="1">
    <location>
        <begin position="104"/>
        <end position="272"/>
    </location>
</feature>
<evidence type="ECO:0000259" key="1">
    <source>
        <dbReference type="Pfam" id="PF09992"/>
    </source>
</evidence>
<organism evidence="2">
    <name type="scientific">bioreactor metagenome</name>
    <dbReference type="NCBI Taxonomy" id="1076179"/>
    <lineage>
        <taxon>unclassified sequences</taxon>
        <taxon>metagenomes</taxon>
        <taxon>ecological metagenomes</taxon>
    </lineage>
</organism>